<sequence>MIGFLIVLVGFLAWMGFNYWRLRRAVILVENAEFAAMMRVGQVIDVREPAAFRAKHILGARNIPANQIKVSLAALSKDKPILLYDNNRGPSVTNTVFYLRKQGYRNLYLLAGGLDAWNGKVKENTN</sequence>
<reference evidence="2 3" key="1">
    <citation type="submission" date="2019-12" db="EMBL/GenBank/DDBJ databases">
        <title>Microbes associate with the intestines of laboratory mice.</title>
        <authorList>
            <person name="Navarre W."/>
            <person name="Wong E."/>
        </authorList>
    </citation>
    <scope>NUCLEOTIDE SEQUENCE [LARGE SCALE GENOMIC DNA]</scope>
    <source>
        <strain evidence="2 3">NM51_B2-22</strain>
    </source>
</reference>
<dbReference type="InterPro" id="IPR001763">
    <property type="entry name" value="Rhodanese-like_dom"/>
</dbReference>
<dbReference type="RefSeq" id="WP_160332375.1">
    <property type="nucleotide sequence ID" value="NZ_JAOBSU010000006.1"/>
</dbReference>
<organism evidence="2 3">
    <name type="scientific">Streptococcus danieliae</name>
    <dbReference type="NCBI Taxonomy" id="747656"/>
    <lineage>
        <taxon>Bacteria</taxon>
        <taxon>Bacillati</taxon>
        <taxon>Bacillota</taxon>
        <taxon>Bacilli</taxon>
        <taxon>Lactobacillales</taxon>
        <taxon>Streptococcaceae</taxon>
        <taxon>Streptococcus</taxon>
    </lineage>
</organism>
<dbReference type="Pfam" id="PF00581">
    <property type="entry name" value="Rhodanese"/>
    <property type="match status" value="1"/>
</dbReference>
<dbReference type="Gene3D" id="3.40.250.10">
    <property type="entry name" value="Rhodanese-like domain"/>
    <property type="match status" value="1"/>
</dbReference>
<comment type="caution">
    <text evidence="2">The sequence shown here is derived from an EMBL/GenBank/DDBJ whole genome shotgun (WGS) entry which is preliminary data.</text>
</comment>
<dbReference type="Proteomes" id="UP000461595">
    <property type="component" value="Unassembled WGS sequence"/>
</dbReference>
<dbReference type="OrthoDB" id="9808735at2"/>
<evidence type="ECO:0000313" key="2">
    <source>
        <dbReference type="EMBL" id="MVX58554.1"/>
    </source>
</evidence>
<dbReference type="CDD" id="cd00158">
    <property type="entry name" value="RHOD"/>
    <property type="match status" value="1"/>
</dbReference>
<dbReference type="SUPFAM" id="SSF52821">
    <property type="entry name" value="Rhodanese/Cell cycle control phosphatase"/>
    <property type="match status" value="1"/>
</dbReference>
<gene>
    <name evidence="2" type="ORF">E5983_02670</name>
</gene>
<protein>
    <submittedName>
        <fullName evidence="2">Rhodanese-like domain-containing protein</fullName>
    </submittedName>
</protein>
<dbReference type="PROSITE" id="PS50206">
    <property type="entry name" value="RHODANESE_3"/>
    <property type="match status" value="1"/>
</dbReference>
<dbReference type="PANTHER" id="PTHR43031">
    <property type="entry name" value="FAD-DEPENDENT OXIDOREDUCTASE"/>
    <property type="match status" value="1"/>
</dbReference>
<dbReference type="PANTHER" id="PTHR43031:SF18">
    <property type="entry name" value="RHODANESE-RELATED SULFURTRANSFERASES"/>
    <property type="match status" value="1"/>
</dbReference>
<evidence type="ECO:0000313" key="3">
    <source>
        <dbReference type="Proteomes" id="UP000461595"/>
    </source>
</evidence>
<dbReference type="SMART" id="SM00450">
    <property type="entry name" value="RHOD"/>
    <property type="match status" value="1"/>
</dbReference>
<accession>A0A7X3KBU2</accession>
<dbReference type="AlphaFoldDB" id="A0A7X3KBU2"/>
<dbReference type="InterPro" id="IPR050229">
    <property type="entry name" value="GlpE_sulfurtransferase"/>
</dbReference>
<feature type="domain" description="Rhodanese" evidence="1">
    <location>
        <begin position="42"/>
        <end position="126"/>
    </location>
</feature>
<evidence type="ECO:0000259" key="1">
    <source>
        <dbReference type="PROSITE" id="PS50206"/>
    </source>
</evidence>
<dbReference type="InterPro" id="IPR036873">
    <property type="entry name" value="Rhodanese-like_dom_sf"/>
</dbReference>
<name>A0A7X3KBU2_9STRE</name>
<proteinExistence type="predicted"/>
<dbReference type="EMBL" id="WSRS01000014">
    <property type="protein sequence ID" value="MVX58554.1"/>
    <property type="molecule type" value="Genomic_DNA"/>
</dbReference>